<accession>A0AAV2E3D8</accession>
<keyword evidence="2" id="KW-1185">Reference proteome</keyword>
<name>A0AAV2E3D8_9ROSI</name>
<evidence type="ECO:0000313" key="2">
    <source>
        <dbReference type="Proteomes" id="UP001497516"/>
    </source>
</evidence>
<sequence>MGYCFKKGKLVRVKKKNGDVYVHHGVGEDHRDNNYQEQEQAGKGLLAREIERWNTVKQQQREPRDAAVE</sequence>
<proteinExistence type="predicted"/>
<dbReference type="EMBL" id="OZ034817">
    <property type="protein sequence ID" value="CAL1380334.1"/>
    <property type="molecule type" value="Genomic_DNA"/>
</dbReference>
<dbReference type="AlphaFoldDB" id="A0AAV2E3D8"/>
<evidence type="ECO:0000313" key="1">
    <source>
        <dbReference type="EMBL" id="CAL1380334.1"/>
    </source>
</evidence>
<dbReference type="Proteomes" id="UP001497516">
    <property type="component" value="Chromosome 4"/>
</dbReference>
<gene>
    <name evidence="1" type="ORF">LTRI10_LOCUS21787</name>
</gene>
<reference evidence="1 2" key="1">
    <citation type="submission" date="2024-04" db="EMBL/GenBank/DDBJ databases">
        <authorList>
            <person name="Fracassetti M."/>
        </authorList>
    </citation>
    <scope>NUCLEOTIDE SEQUENCE [LARGE SCALE GENOMIC DNA]</scope>
</reference>
<protein>
    <submittedName>
        <fullName evidence="1">Uncharacterized protein</fullName>
    </submittedName>
</protein>
<organism evidence="1 2">
    <name type="scientific">Linum trigynum</name>
    <dbReference type="NCBI Taxonomy" id="586398"/>
    <lineage>
        <taxon>Eukaryota</taxon>
        <taxon>Viridiplantae</taxon>
        <taxon>Streptophyta</taxon>
        <taxon>Embryophyta</taxon>
        <taxon>Tracheophyta</taxon>
        <taxon>Spermatophyta</taxon>
        <taxon>Magnoliopsida</taxon>
        <taxon>eudicotyledons</taxon>
        <taxon>Gunneridae</taxon>
        <taxon>Pentapetalae</taxon>
        <taxon>rosids</taxon>
        <taxon>fabids</taxon>
        <taxon>Malpighiales</taxon>
        <taxon>Linaceae</taxon>
        <taxon>Linum</taxon>
    </lineage>
</organism>